<feature type="region of interest" description="Disordered" evidence="1">
    <location>
        <begin position="41"/>
        <end position="93"/>
    </location>
</feature>
<sequence>MGSAPLLLSLDVALLFLFLLPPAVLVLRTVACPRARQQVIPIPKRHTTPSTAPANASSTFHARNLPSAASSRRRYSQERAGQDRRATRAPTTLHAHHVVHDANAAPEHTHRRLTAEHNSPMPANNSAHHNLLTTRALHTAHARTGTTSSPVPDSLLAPASRQAWTHSMAERHEFHSTFCFVLSRKLMGVLRRSGPVPEHE</sequence>
<dbReference type="AlphaFoldDB" id="A0A9P5TA12"/>
<accession>A0A9P5TA12</accession>
<protein>
    <recommendedName>
        <fullName evidence="5">Secreted protein</fullName>
    </recommendedName>
</protein>
<feature type="chain" id="PRO_5040249107" description="Secreted protein" evidence="2">
    <location>
        <begin position="27"/>
        <end position="200"/>
    </location>
</feature>
<feature type="compositionally biased region" description="Basic and acidic residues" evidence="1">
    <location>
        <begin position="75"/>
        <end position="86"/>
    </location>
</feature>
<proteinExistence type="predicted"/>
<evidence type="ECO:0000256" key="2">
    <source>
        <dbReference type="SAM" id="SignalP"/>
    </source>
</evidence>
<dbReference type="EMBL" id="WHVB01000006">
    <property type="protein sequence ID" value="KAF8481762.1"/>
    <property type="molecule type" value="Genomic_DNA"/>
</dbReference>
<dbReference type="Proteomes" id="UP000759537">
    <property type="component" value="Unassembled WGS sequence"/>
</dbReference>
<reference evidence="3" key="2">
    <citation type="journal article" date="2020" name="Nat. Commun.">
        <title>Large-scale genome sequencing of mycorrhizal fungi provides insights into the early evolution of symbiotic traits.</title>
        <authorList>
            <person name="Miyauchi S."/>
            <person name="Kiss E."/>
            <person name="Kuo A."/>
            <person name="Drula E."/>
            <person name="Kohler A."/>
            <person name="Sanchez-Garcia M."/>
            <person name="Morin E."/>
            <person name="Andreopoulos B."/>
            <person name="Barry K.W."/>
            <person name="Bonito G."/>
            <person name="Buee M."/>
            <person name="Carver A."/>
            <person name="Chen C."/>
            <person name="Cichocki N."/>
            <person name="Clum A."/>
            <person name="Culley D."/>
            <person name="Crous P.W."/>
            <person name="Fauchery L."/>
            <person name="Girlanda M."/>
            <person name="Hayes R.D."/>
            <person name="Keri Z."/>
            <person name="LaButti K."/>
            <person name="Lipzen A."/>
            <person name="Lombard V."/>
            <person name="Magnuson J."/>
            <person name="Maillard F."/>
            <person name="Murat C."/>
            <person name="Nolan M."/>
            <person name="Ohm R.A."/>
            <person name="Pangilinan J."/>
            <person name="Pereira M.F."/>
            <person name="Perotto S."/>
            <person name="Peter M."/>
            <person name="Pfister S."/>
            <person name="Riley R."/>
            <person name="Sitrit Y."/>
            <person name="Stielow J.B."/>
            <person name="Szollosi G."/>
            <person name="Zifcakova L."/>
            <person name="Stursova M."/>
            <person name="Spatafora J.W."/>
            <person name="Tedersoo L."/>
            <person name="Vaario L.M."/>
            <person name="Yamada A."/>
            <person name="Yan M."/>
            <person name="Wang P."/>
            <person name="Xu J."/>
            <person name="Bruns T."/>
            <person name="Baldrian P."/>
            <person name="Vilgalys R."/>
            <person name="Dunand C."/>
            <person name="Henrissat B."/>
            <person name="Grigoriev I.V."/>
            <person name="Hibbett D."/>
            <person name="Nagy L.G."/>
            <person name="Martin F.M."/>
        </authorList>
    </citation>
    <scope>NUCLEOTIDE SEQUENCE</scope>
    <source>
        <strain evidence="3">Prilba</strain>
    </source>
</reference>
<gene>
    <name evidence="3" type="ORF">DFH94DRAFT_844140</name>
</gene>
<keyword evidence="2" id="KW-0732">Signal</keyword>
<comment type="caution">
    <text evidence="3">The sequence shown here is derived from an EMBL/GenBank/DDBJ whole genome shotgun (WGS) entry which is preliminary data.</text>
</comment>
<feature type="signal peptide" evidence="2">
    <location>
        <begin position="1"/>
        <end position="26"/>
    </location>
</feature>
<evidence type="ECO:0008006" key="5">
    <source>
        <dbReference type="Google" id="ProtNLM"/>
    </source>
</evidence>
<feature type="compositionally biased region" description="Polar residues" evidence="1">
    <location>
        <begin position="48"/>
        <end position="61"/>
    </location>
</feature>
<evidence type="ECO:0000313" key="4">
    <source>
        <dbReference type="Proteomes" id="UP000759537"/>
    </source>
</evidence>
<keyword evidence="4" id="KW-1185">Reference proteome</keyword>
<organism evidence="3 4">
    <name type="scientific">Russula ochroleuca</name>
    <dbReference type="NCBI Taxonomy" id="152965"/>
    <lineage>
        <taxon>Eukaryota</taxon>
        <taxon>Fungi</taxon>
        <taxon>Dikarya</taxon>
        <taxon>Basidiomycota</taxon>
        <taxon>Agaricomycotina</taxon>
        <taxon>Agaricomycetes</taxon>
        <taxon>Russulales</taxon>
        <taxon>Russulaceae</taxon>
        <taxon>Russula</taxon>
    </lineage>
</organism>
<evidence type="ECO:0000256" key="1">
    <source>
        <dbReference type="SAM" id="MobiDB-lite"/>
    </source>
</evidence>
<evidence type="ECO:0000313" key="3">
    <source>
        <dbReference type="EMBL" id="KAF8481762.1"/>
    </source>
</evidence>
<reference evidence="3" key="1">
    <citation type="submission" date="2019-10" db="EMBL/GenBank/DDBJ databases">
        <authorList>
            <consortium name="DOE Joint Genome Institute"/>
            <person name="Kuo A."/>
            <person name="Miyauchi S."/>
            <person name="Kiss E."/>
            <person name="Drula E."/>
            <person name="Kohler A."/>
            <person name="Sanchez-Garcia M."/>
            <person name="Andreopoulos B."/>
            <person name="Barry K.W."/>
            <person name="Bonito G."/>
            <person name="Buee M."/>
            <person name="Carver A."/>
            <person name="Chen C."/>
            <person name="Cichocki N."/>
            <person name="Clum A."/>
            <person name="Culley D."/>
            <person name="Crous P.W."/>
            <person name="Fauchery L."/>
            <person name="Girlanda M."/>
            <person name="Hayes R."/>
            <person name="Keri Z."/>
            <person name="LaButti K."/>
            <person name="Lipzen A."/>
            <person name="Lombard V."/>
            <person name="Magnuson J."/>
            <person name="Maillard F."/>
            <person name="Morin E."/>
            <person name="Murat C."/>
            <person name="Nolan M."/>
            <person name="Ohm R."/>
            <person name="Pangilinan J."/>
            <person name="Pereira M."/>
            <person name="Perotto S."/>
            <person name="Peter M."/>
            <person name="Riley R."/>
            <person name="Sitrit Y."/>
            <person name="Stielow B."/>
            <person name="Szollosi G."/>
            <person name="Zifcakova L."/>
            <person name="Stursova M."/>
            <person name="Spatafora J.W."/>
            <person name="Tedersoo L."/>
            <person name="Vaario L.-M."/>
            <person name="Yamada A."/>
            <person name="Yan M."/>
            <person name="Wang P."/>
            <person name="Xu J."/>
            <person name="Bruns T."/>
            <person name="Baldrian P."/>
            <person name="Vilgalys R."/>
            <person name="Henrissat B."/>
            <person name="Grigoriev I.V."/>
            <person name="Hibbett D."/>
            <person name="Nagy L.G."/>
            <person name="Martin F.M."/>
        </authorList>
    </citation>
    <scope>NUCLEOTIDE SEQUENCE</scope>
    <source>
        <strain evidence="3">Prilba</strain>
    </source>
</reference>
<name>A0A9P5TA12_9AGAM</name>